<comment type="caution">
    <text evidence="2">The sequence shown here is derived from an EMBL/GenBank/DDBJ whole genome shotgun (WGS) entry which is preliminary data.</text>
</comment>
<evidence type="ECO:0000256" key="1">
    <source>
        <dbReference type="SAM" id="Phobius"/>
    </source>
</evidence>
<keyword evidence="1" id="KW-0812">Transmembrane</keyword>
<gene>
    <name evidence="2" type="ORF">ACFQ1M_04975</name>
</gene>
<evidence type="ECO:0008006" key="4">
    <source>
        <dbReference type="Google" id="ProtNLM"/>
    </source>
</evidence>
<feature type="transmembrane region" description="Helical" evidence="1">
    <location>
        <begin position="20"/>
        <end position="38"/>
    </location>
</feature>
<keyword evidence="1" id="KW-1133">Transmembrane helix</keyword>
<reference evidence="3" key="1">
    <citation type="journal article" date="2019" name="Int. J. Syst. Evol. Microbiol.">
        <title>The Global Catalogue of Microorganisms (GCM) 10K type strain sequencing project: providing services to taxonomists for standard genome sequencing and annotation.</title>
        <authorList>
            <consortium name="The Broad Institute Genomics Platform"/>
            <consortium name="The Broad Institute Genome Sequencing Center for Infectious Disease"/>
            <person name="Wu L."/>
            <person name="Ma J."/>
        </authorList>
    </citation>
    <scope>NUCLEOTIDE SEQUENCE [LARGE SCALE GENOMIC DNA]</scope>
    <source>
        <strain evidence="3">CCUG 62952</strain>
    </source>
</reference>
<organism evidence="2 3">
    <name type="scientific">Sungkyunkwania multivorans</name>
    <dbReference type="NCBI Taxonomy" id="1173618"/>
    <lineage>
        <taxon>Bacteria</taxon>
        <taxon>Pseudomonadati</taxon>
        <taxon>Bacteroidota</taxon>
        <taxon>Flavobacteriia</taxon>
        <taxon>Flavobacteriales</taxon>
        <taxon>Flavobacteriaceae</taxon>
        <taxon>Sungkyunkwania</taxon>
    </lineage>
</organism>
<dbReference type="EMBL" id="JBHTJH010000004">
    <property type="protein sequence ID" value="MFD0861549.1"/>
    <property type="molecule type" value="Genomic_DNA"/>
</dbReference>
<protein>
    <recommendedName>
        <fullName evidence="4">Lipoprotein</fullName>
    </recommendedName>
</protein>
<evidence type="ECO:0000313" key="3">
    <source>
        <dbReference type="Proteomes" id="UP001596978"/>
    </source>
</evidence>
<accession>A0ABW3CW66</accession>
<sequence length="197" mass="23645">MIRIFEEAYVKAMNRLTKIFLLTINTLFYSCGTGPWFIQKDLYGVYKEPVYQNTDILLRTDGFYAHLDDSKKVDLTRKVLLLTKNGYTLMITYDELKKSIASQDPVFKELDWWKVKKDSIIIEHYGETKKLIKTNVWWYKGKVLNDSIIEIAYEDGIYTRKPVKYKFVRLDTLPKLKNNTRYYKKDWYHANLHRSRQ</sequence>
<proteinExistence type="predicted"/>
<dbReference type="PROSITE" id="PS51257">
    <property type="entry name" value="PROKAR_LIPOPROTEIN"/>
    <property type="match status" value="1"/>
</dbReference>
<evidence type="ECO:0000313" key="2">
    <source>
        <dbReference type="EMBL" id="MFD0861549.1"/>
    </source>
</evidence>
<dbReference type="Proteomes" id="UP001596978">
    <property type="component" value="Unassembled WGS sequence"/>
</dbReference>
<name>A0ABW3CW66_9FLAO</name>
<keyword evidence="3" id="KW-1185">Reference proteome</keyword>
<keyword evidence="1" id="KW-0472">Membrane</keyword>